<feature type="non-terminal residue" evidence="2">
    <location>
        <position position="112"/>
    </location>
</feature>
<proteinExistence type="predicted"/>
<evidence type="ECO:0000313" key="3">
    <source>
        <dbReference type="Proteomes" id="UP001159363"/>
    </source>
</evidence>
<protein>
    <recommendedName>
        <fullName evidence="4">BESS domain-containing protein</fullName>
    </recommendedName>
</protein>
<evidence type="ECO:0000256" key="1">
    <source>
        <dbReference type="SAM" id="MobiDB-lite"/>
    </source>
</evidence>
<accession>A0ABQ9IAU8</accession>
<evidence type="ECO:0000313" key="2">
    <source>
        <dbReference type="EMBL" id="KAJ8893771.1"/>
    </source>
</evidence>
<keyword evidence="3" id="KW-1185">Reference proteome</keyword>
<feature type="region of interest" description="Disordered" evidence="1">
    <location>
        <begin position="93"/>
        <end position="112"/>
    </location>
</feature>
<reference evidence="2 3" key="1">
    <citation type="submission" date="2023-02" db="EMBL/GenBank/DDBJ databases">
        <title>LHISI_Scaffold_Assembly.</title>
        <authorList>
            <person name="Stuart O.P."/>
            <person name="Cleave R."/>
            <person name="Magrath M.J.L."/>
            <person name="Mikheyev A.S."/>
        </authorList>
    </citation>
    <scope>NUCLEOTIDE SEQUENCE [LARGE SCALE GENOMIC DNA]</scope>
    <source>
        <strain evidence="2">Daus_M_001</strain>
        <tissue evidence="2">Leg muscle</tissue>
    </source>
</reference>
<name>A0ABQ9IAU8_9NEOP</name>
<feature type="compositionally biased region" description="Basic and acidic residues" evidence="1">
    <location>
        <begin position="22"/>
        <end position="40"/>
    </location>
</feature>
<feature type="compositionally biased region" description="Acidic residues" evidence="1">
    <location>
        <begin position="101"/>
        <end position="112"/>
    </location>
</feature>
<dbReference type="EMBL" id="JARBHB010000002">
    <property type="protein sequence ID" value="KAJ8893771.1"/>
    <property type="molecule type" value="Genomic_DNA"/>
</dbReference>
<comment type="caution">
    <text evidence="2">The sequence shown here is derived from an EMBL/GenBank/DDBJ whole genome shotgun (WGS) entry which is preliminary data.</text>
</comment>
<organism evidence="2 3">
    <name type="scientific">Dryococelus australis</name>
    <dbReference type="NCBI Taxonomy" id="614101"/>
    <lineage>
        <taxon>Eukaryota</taxon>
        <taxon>Metazoa</taxon>
        <taxon>Ecdysozoa</taxon>
        <taxon>Arthropoda</taxon>
        <taxon>Hexapoda</taxon>
        <taxon>Insecta</taxon>
        <taxon>Pterygota</taxon>
        <taxon>Neoptera</taxon>
        <taxon>Polyneoptera</taxon>
        <taxon>Phasmatodea</taxon>
        <taxon>Verophasmatodea</taxon>
        <taxon>Anareolatae</taxon>
        <taxon>Phasmatidae</taxon>
        <taxon>Eurycanthinae</taxon>
        <taxon>Dryococelus</taxon>
    </lineage>
</organism>
<evidence type="ECO:0008006" key="4">
    <source>
        <dbReference type="Google" id="ProtNLM"/>
    </source>
</evidence>
<sequence>MQQCKGARRATPEMLPDVSIQKPEDSHEATDIRKFRDSRTRNSPRQNNMSDLFLRLMASSDPYLSALRKLPRKSLKSLTSRIFHDLKQLLQEEVAHKNKDDEEEYGNDEVPR</sequence>
<feature type="region of interest" description="Disordered" evidence="1">
    <location>
        <begin position="1"/>
        <end position="48"/>
    </location>
</feature>
<dbReference type="Proteomes" id="UP001159363">
    <property type="component" value="Chromosome 2"/>
</dbReference>
<gene>
    <name evidence="2" type="ORF">PR048_006371</name>
</gene>